<keyword evidence="11" id="KW-1133">Transmembrane helix</keyword>
<proteinExistence type="inferred from homology"/>
<evidence type="ECO:0000256" key="7">
    <source>
        <dbReference type="ARBA" id="ARBA00037281"/>
    </source>
</evidence>
<comment type="caution">
    <text evidence="13">The sequence shown here is derived from an EMBL/GenBank/DDBJ whole genome shotgun (WGS) entry which is preliminary data.</text>
</comment>
<dbReference type="InterPro" id="IPR001173">
    <property type="entry name" value="Glyco_trans_2-like"/>
</dbReference>
<evidence type="ECO:0000313" key="14">
    <source>
        <dbReference type="Proteomes" id="UP001208017"/>
    </source>
</evidence>
<evidence type="ECO:0000256" key="10">
    <source>
        <dbReference type="ARBA" id="ARBA00040345"/>
    </source>
</evidence>
<reference evidence="13 14" key="1">
    <citation type="submission" date="2022-11" db="EMBL/GenBank/DDBJ databases">
        <title>Study of microbial diversity in lake waters.</title>
        <authorList>
            <person name="Zhang J."/>
        </authorList>
    </citation>
    <scope>NUCLEOTIDE SEQUENCE [LARGE SCALE GENOMIC DNA]</scope>
    <source>
        <strain evidence="13 14">DT12</strain>
    </source>
</reference>
<keyword evidence="11" id="KW-0812">Transmembrane</keyword>
<evidence type="ECO:0000256" key="4">
    <source>
        <dbReference type="ARBA" id="ARBA00022679"/>
    </source>
</evidence>
<evidence type="ECO:0000256" key="9">
    <source>
        <dbReference type="ARBA" id="ARBA00038120"/>
    </source>
</evidence>
<dbReference type="Proteomes" id="UP001208017">
    <property type="component" value="Unassembled WGS sequence"/>
</dbReference>
<keyword evidence="4" id="KW-0808">Transferase</keyword>
<comment type="pathway">
    <text evidence="8">Carotenoid biosynthesis; staphyloxanthin biosynthesis; staphyloxanthin from farnesyl diphosphate: step 4/5.</text>
</comment>
<keyword evidence="14" id="KW-1185">Reference proteome</keyword>
<name>A0ABT3X1V2_9BACL</name>
<evidence type="ECO:0000313" key="13">
    <source>
        <dbReference type="EMBL" id="MCX7570868.1"/>
    </source>
</evidence>
<sequence length="395" mass="44613">MSIWIVIPAVVVLGYWAAMAVMHAFGLPKIPRVDVRSDRLPEEPLVSVLVAAKEEEESIAATMRDLLGQSYSKMELIAVNDRSEDRTGEEMESVKRWAAEQGLPAAVEVVHIKELPPGWLGKNHALYMAAQAAKGDILLFTDADVRFHKDALRSTVHYFLNEQADHLTTLPVMVAKSPLLRAFVHFFLFSLGILKPMWRPNDDEQTSLGMGVGAFNMLSRSAYEQIGTHRAIALRPDDDLELGMRVKRAGLRQRVAVGMELLSVEWYPSLKAALIGLEKNLFAGLKYQLWQVFAATAGQVLCFVWPFLGVWLTTGWVRGAYIVSVAIMILLYVGYVRKLSRYRGVEVWLLPVTALLFVYVLFRSTFLTLRRGGIYWRGTFYSLAELKTMMRDTDR</sequence>
<protein>
    <recommendedName>
        <fullName evidence="10">4,4'-diaponeurosporenoate glycosyltransferase</fullName>
    </recommendedName>
</protein>
<evidence type="ECO:0000256" key="1">
    <source>
        <dbReference type="ARBA" id="ARBA00004236"/>
    </source>
</evidence>
<evidence type="ECO:0000259" key="12">
    <source>
        <dbReference type="Pfam" id="PF00535"/>
    </source>
</evidence>
<evidence type="ECO:0000256" key="6">
    <source>
        <dbReference type="ARBA" id="ARBA00023136"/>
    </source>
</evidence>
<feature type="domain" description="Glycosyltransferase 2-like" evidence="12">
    <location>
        <begin position="47"/>
        <end position="226"/>
    </location>
</feature>
<feature type="transmembrane region" description="Helical" evidence="11">
    <location>
        <begin position="348"/>
        <end position="369"/>
    </location>
</feature>
<keyword evidence="6 11" id="KW-0472">Membrane</keyword>
<dbReference type="RefSeq" id="WP_267152116.1">
    <property type="nucleotide sequence ID" value="NZ_JAPMLT010000007.1"/>
</dbReference>
<keyword evidence="3" id="KW-0328">Glycosyltransferase</keyword>
<comment type="function">
    <text evidence="7">Catalyzes the glycosylation of 4,4'-diaponeurosporenoate, i.e. the esterification of glucose at the C1'' position with the carboxyl group of 4,4'-diaponeurosporenic acid, to form glycosyl-4,4'-diaponeurosporenoate. This is a step in the biosynthesis of staphyloxanthin, an orange pigment present in most staphylococci strains.</text>
</comment>
<dbReference type="PANTHER" id="PTHR43646">
    <property type="entry name" value="GLYCOSYLTRANSFERASE"/>
    <property type="match status" value="1"/>
</dbReference>
<dbReference type="InterPro" id="IPR029044">
    <property type="entry name" value="Nucleotide-diphossugar_trans"/>
</dbReference>
<dbReference type="Gene3D" id="3.90.550.10">
    <property type="entry name" value="Spore Coat Polysaccharide Biosynthesis Protein SpsA, Chain A"/>
    <property type="match status" value="1"/>
</dbReference>
<evidence type="ECO:0000256" key="2">
    <source>
        <dbReference type="ARBA" id="ARBA00022475"/>
    </source>
</evidence>
<feature type="transmembrane region" description="Helical" evidence="11">
    <location>
        <begin position="289"/>
        <end position="312"/>
    </location>
</feature>
<comment type="subcellular location">
    <subcellularLocation>
        <location evidence="1">Cell membrane</location>
    </subcellularLocation>
</comment>
<gene>
    <name evidence="13" type="ORF">OS242_12965</name>
</gene>
<evidence type="ECO:0000256" key="8">
    <source>
        <dbReference type="ARBA" id="ARBA00037904"/>
    </source>
</evidence>
<evidence type="ECO:0000256" key="5">
    <source>
        <dbReference type="ARBA" id="ARBA00022746"/>
    </source>
</evidence>
<keyword evidence="5" id="KW-0125">Carotenoid biosynthesis</keyword>
<dbReference type="SUPFAM" id="SSF53448">
    <property type="entry name" value="Nucleotide-diphospho-sugar transferases"/>
    <property type="match status" value="1"/>
</dbReference>
<dbReference type="EMBL" id="JAPMLT010000007">
    <property type="protein sequence ID" value="MCX7570868.1"/>
    <property type="molecule type" value="Genomic_DNA"/>
</dbReference>
<evidence type="ECO:0000256" key="11">
    <source>
        <dbReference type="SAM" id="Phobius"/>
    </source>
</evidence>
<feature type="transmembrane region" description="Helical" evidence="11">
    <location>
        <begin position="319"/>
        <end position="336"/>
    </location>
</feature>
<dbReference type="Pfam" id="PF00535">
    <property type="entry name" value="Glycos_transf_2"/>
    <property type="match status" value="1"/>
</dbReference>
<feature type="transmembrane region" description="Helical" evidence="11">
    <location>
        <begin position="6"/>
        <end position="27"/>
    </location>
</feature>
<accession>A0ABT3X1V2</accession>
<comment type="similarity">
    <text evidence="9">Belongs to the glycosyltransferase 2 family. CrtQ subfamily.</text>
</comment>
<organism evidence="13 14">
    <name type="scientific">Tumebacillus lacus</name>
    <dbReference type="NCBI Taxonomy" id="2995335"/>
    <lineage>
        <taxon>Bacteria</taxon>
        <taxon>Bacillati</taxon>
        <taxon>Bacillota</taxon>
        <taxon>Bacilli</taxon>
        <taxon>Bacillales</taxon>
        <taxon>Alicyclobacillaceae</taxon>
        <taxon>Tumebacillus</taxon>
    </lineage>
</organism>
<dbReference type="PANTHER" id="PTHR43646:SF2">
    <property type="entry name" value="GLYCOSYLTRANSFERASE 2-LIKE DOMAIN-CONTAINING PROTEIN"/>
    <property type="match status" value="1"/>
</dbReference>
<evidence type="ECO:0000256" key="3">
    <source>
        <dbReference type="ARBA" id="ARBA00022676"/>
    </source>
</evidence>
<keyword evidence="2" id="KW-1003">Cell membrane</keyword>